<dbReference type="InterPro" id="IPR000873">
    <property type="entry name" value="AMP-dep_synth/lig_dom"/>
</dbReference>
<proteinExistence type="predicted"/>
<dbReference type="Proteomes" id="UP001596504">
    <property type="component" value="Unassembled WGS sequence"/>
</dbReference>
<dbReference type="Gene3D" id="3.40.50.12780">
    <property type="entry name" value="N-terminal domain of ligase-like"/>
    <property type="match status" value="1"/>
</dbReference>
<reference evidence="3" key="1">
    <citation type="journal article" date="2019" name="Int. J. Syst. Evol. Microbiol.">
        <title>The Global Catalogue of Microorganisms (GCM) 10K type strain sequencing project: providing services to taxonomists for standard genome sequencing and annotation.</title>
        <authorList>
            <consortium name="The Broad Institute Genomics Platform"/>
            <consortium name="The Broad Institute Genome Sequencing Center for Infectious Disease"/>
            <person name="Wu L."/>
            <person name="Ma J."/>
        </authorList>
    </citation>
    <scope>NUCLEOTIDE SEQUENCE [LARGE SCALE GENOMIC DNA]</scope>
    <source>
        <strain evidence="3">WLHS5</strain>
    </source>
</reference>
<dbReference type="PANTHER" id="PTHR45527:SF1">
    <property type="entry name" value="FATTY ACID SYNTHASE"/>
    <property type="match status" value="1"/>
</dbReference>
<accession>A0ABW2LT58</accession>
<feature type="domain" description="AMP-dependent synthetase/ligase" evidence="1">
    <location>
        <begin position="13"/>
        <end position="167"/>
    </location>
</feature>
<comment type="caution">
    <text evidence="2">The sequence shown here is derived from an EMBL/GenBank/DDBJ whole genome shotgun (WGS) entry which is preliminary data.</text>
</comment>
<gene>
    <name evidence="2" type="ORF">ACFQRI_23275</name>
</gene>
<evidence type="ECO:0000259" key="1">
    <source>
        <dbReference type="Pfam" id="PF00501"/>
    </source>
</evidence>
<dbReference type="SUPFAM" id="SSF56801">
    <property type="entry name" value="Acetyl-CoA synthetase-like"/>
    <property type="match status" value="1"/>
</dbReference>
<sequence>MSTGDAAMFDVVERWARAEPDRVALEFDEHRWTYAEFAERVRRAATALRDCGVEPGDRFAVLDQDHPACLELIFAASLIGTSCAVVDGGAGREEITGVLGESGCGVVAVGEDFVDLLDELIDDLPLVRDVIVLGEDYEARLLAVDPITDPHEPDADERVLLLHPAGSAGHAETPRGLARVETAAADEPNVVSAPLCDPAGAGRALGGLRAGARTVVVRQRAALPVDR</sequence>
<organism evidence="2 3">
    <name type="scientific">Saccharopolyspora griseoalba</name>
    <dbReference type="NCBI Taxonomy" id="1431848"/>
    <lineage>
        <taxon>Bacteria</taxon>
        <taxon>Bacillati</taxon>
        <taxon>Actinomycetota</taxon>
        <taxon>Actinomycetes</taxon>
        <taxon>Pseudonocardiales</taxon>
        <taxon>Pseudonocardiaceae</taxon>
        <taxon>Saccharopolyspora</taxon>
    </lineage>
</organism>
<dbReference type="PANTHER" id="PTHR45527">
    <property type="entry name" value="NONRIBOSOMAL PEPTIDE SYNTHETASE"/>
    <property type="match status" value="1"/>
</dbReference>
<dbReference type="Pfam" id="PF00501">
    <property type="entry name" value="AMP-binding"/>
    <property type="match status" value="1"/>
</dbReference>
<dbReference type="InterPro" id="IPR042099">
    <property type="entry name" value="ANL_N_sf"/>
</dbReference>
<dbReference type="EMBL" id="JBHTCJ010000015">
    <property type="protein sequence ID" value="MFC7344342.1"/>
    <property type="molecule type" value="Genomic_DNA"/>
</dbReference>
<dbReference type="RefSeq" id="WP_380672036.1">
    <property type="nucleotide sequence ID" value="NZ_JBHTCJ010000015.1"/>
</dbReference>
<name>A0ABW2LT58_9PSEU</name>
<evidence type="ECO:0000313" key="3">
    <source>
        <dbReference type="Proteomes" id="UP001596504"/>
    </source>
</evidence>
<protein>
    <submittedName>
        <fullName evidence="2">AMP-binding protein</fullName>
    </submittedName>
</protein>
<evidence type="ECO:0000313" key="2">
    <source>
        <dbReference type="EMBL" id="MFC7344342.1"/>
    </source>
</evidence>
<keyword evidence="3" id="KW-1185">Reference proteome</keyword>